<evidence type="ECO:0000313" key="5">
    <source>
        <dbReference type="EMBL" id="CAD7700882.1"/>
    </source>
</evidence>
<dbReference type="Pfam" id="PF00651">
    <property type="entry name" value="BTB"/>
    <property type="match status" value="1"/>
</dbReference>
<dbReference type="SUPFAM" id="SSF54695">
    <property type="entry name" value="POZ domain"/>
    <property type="match status" value="1"/>
</dbReference>
<name>A0A8S1J178_9CHLO</name>
<sequence length="416" mass="45277">MLLYGDNGDCEQSKENAGTVYSFSFKTKEWSEVRTTGDCPPPDDVVELAERGGKLYVLCINYGGSCNLMAIYCLALEGKTRKWTKVKTTGTPPCGRIGCSATVLGDSWYVHGGFPRTQRHPACWDIVGDTYEYNFKSQGWSKICPVRDGLLPRGGHVAIAWRDAVVFMGGTTSSGRTEQVAYLGGGAYCTTVEVLWKCPLRPNASNGEYVFTDTIRGIRSLHGCEETSDVVLISGGTEIKAHRAILSAASKTFHRMFSGNFSEMRENKSGEVHLDSISPSVLETMIAYVYGVLKEVPANLALDLFRVGDLYCIDGLKEEALSQLKSTMSVACVAMLARVADEHSCEGLFNAAVEFVASDPDNLLQVLSSENYLSMLRETPELGQKFTHMCTRRAFGAGEHSETLNGPAGLGDISGK</sequence>
<dbReference type="InterPro" id="IPR015915">
    <property type="entry name" value="Kelch-typ_b-propeller"/>
</dbReference>
<accession>A0A8S1J178</accession>
<dbReference type="SMART" id="SM00225">
    <property type="entry name" value="BTB"/>
    <property type="match status" value="1"/>
</dbReference>
<evidence type="ECO:0000313" key="6">
    <source>
        <dbReference type="Proteomes" id="UP000708148"/>
    </source>
</evidence>
<dbReference type="Gene3D" id="3.30.710.10">
    <property type="entry name" value="Potassium Channel Kv1.1, Chain A"/>
    <property type="match status" value="1"/>
</dbReference>
<keyword evidence="3" id="KW-0677">Repeat</keyword>
<dbReference type="CDD" id="cd14733">
    <property type="entry name" value="BACK"/>
    <property type="match status" value="1"/>
</dbReference>
<dbReference type="InterPro" id="IPR011333">
    <property type="entry name" value="SKP1/BTB/POZ_sf"/>
</dbReference>
<dbReference type="InterPro" id="IPR000210">
    <property type="entry name" value="BTB/POZ_dom"/>
</dbReference>
<keyword evidence="2" id="KW-0880">Kelch repeat</keyword>
<dbReference type="Gene3D" id="1.25.40.420">
    <property type="match status" value="1"/>
</dbReference>
<proteinExistence type="predicted"/>
<feature type="domain" description="BTB" evidence="4">
    <location>
        <begin position="228"/>
        <end position="298"/>
    </location>
</feature>
<evidence type="ECO:0000256" key="2">
    <source>
        <dbReference type="ARBA" id="ARBA00022441"/>
    </source>
</evidence>
<dbReference type="Proteomes" id="UP000708148">
    <property type="component" value="Unassembled WGS sequence"/>
</dbReference>
<gene>
    <name evidence="5" type="ORF">OSTQU699_LOCUS6241</name>
</gene>
<dbReference type="PANTHER" id="PTHR24413">
    <property type="entry name" value="SPECKLE-TYPE POZ PROTEIN"/>
    <property type="match status" value="1"/>
</dbReference>
<reference evidence="5" key="1">
    <citation type="submission" date="2020-12" db="EMBL/GenBank/DDBJ databases">
        <authorList>
            <person name="Iha C."/>
        </authorList>
    </citation>
    <scope>NUCLEOTIDE SEQUENCE</scope>
</reference>
<dbReference type="Pfam" id="PF24681">
    <property type="entry name" value="Kelch_KLHDC2_KLHL20_DRC7"/>
    <property type="match status" value="1"/>
</dbReference>
<comment type="pathway">
    <text evidence="1">Protein modification; protein ubiquitination.</text>
</comment>
<dbReference type="Gene3D" id="2.120.10.80">
    <property type="entry name" value="Kelch-type beta propeller"/>
    <property type="match status" value="1"/>
</dbReference>
<evidence type="ECO:0000256" key="3">
    <source>
        <dbReference type="ARBA" id="ARBA00022737"/>
    </source>
</evidence>
<organism evidence="5 6">
    <name type="scientific">Ostreobium quekettii</name>
    <dbReference type="NCBI Taxonomy" id="121088"/>
    <lineage>
        <taxon>Eukaryota</taxon>
        <taxon>Viridiplantae</taxon>
        <taxon>Chlorophyta</taxon>
        <taxon>core chlorophytes</taxon>
        <taxon>Ulvophyceae</taxon>
        <taxon>TCBD clade</taxon>
        <taxon>Bryopsidales</taxon>
        <taxon>Ostreobineae</taxon>
        <taxon>Ostreobiaceae</taxon>
        <taxon>Ostreobium</taxon>
    </lineage>
</organism>
<comment type="caution">
    <text evidence="5">The sequence shown here is derived from an EMBL/GenBank/DDBJ whole genome shotgun (WGS) entry which is preliminary data.</text>
</comment>
<evidence type="ECO:0000259" key="4">
    <source>
        <dbReference type="PROSITE" id="PS50097"/>
    </source>
</evidence>
<evidence type="ECO:0000256" key="1">
    <source>
        <dbReference type="ARBA" id="ARBA00004906"/>
    </source>
</evidence>
<dbReference type="OrthoDB" id="546239at2759"/>
<dbReference type="CDD" id="cd18186">
    <property type="entry name" value="BTB_POZ_ZBTB_KLHL-like"/>
    <property type="match status" value="1"/>
</dbReference>
<dbReference type="PROSITE" id="PS50097">
    <property type="entry name" value="BTB"/>
    <property type="match status" value="1"/>
</dbReference>
<dbReference type="SUPFAM" id="SSF117281">
    <property type="entry name" value="Kelch motif"/>
    <property type="match status" value="1"/>
</dbReference>
<dbReference type="EMBL" id="CAJHUC010001372">
    <property type="protein sequence ID" value="CAD7700882.1"/>
    <property type="molecule type" value="Genomic_DNA"/>
</dbReference>
<dbReference type="AlphaFoldDB" id="A0A8S1J178"/>
<protein>
    <recommendedName>
        <fullName evidence="4">BTB domain-containing protein</fullName>
    </recommendedName>
</protein>
<keyword evidence="6" id="KW-1185">Reference proteome</keyword>